<organism evidence="2 3">
    <name type="scientific">Alkalicoccus urumqiensis</name>
    <name type="common">Bacillus urumqiensis</name>
    <dbReference type="NCBI Taxonomy" id="1548213"/>
    <lineage>
        <taxon>Bacteria</taxon>
        <taxon>Bacillati</taxon>
        <taxon>Bacillota</taxon>
        <taxon>Bacilli</taxon>
        <taxon>Bacillales</taxon>
        <taxon>Bacillaceae</taxon>
        <taxon>Alkalicoccus</taxon>
    </lineage>
</organism>
<evidence type="ECO:0000313" key="2">
    <source>
        <dbReference type="EMBL" id="PRO64726.1"/>
    </source>
</evidence>
<dbReference type="OrthoDB" id="2739240at2"/>
<dbReference type="Proteomes" id="UP000243650">
    <property type="component" value="Unassembled WGS sequence"/>
</dbReference>
<comment type="caution">
    <text evidence="2">The sequence shown here is derived from an EMBL/GenBank/DDBJ whole genome shotgun (WGS) entry which is preliminary data.</text>
</comment>
<reference evidence="2 3" key="1">
    <citation type="submission" date="2018-03" db="EMBL/GenBank/DDBJ databases">
        <title>Bacillus urumqiensis sp. nov., a moderately haloalkaliphilic bacterium isolated from a salt lake.</title>
        <authorList>
            <person name="Zhao B."/>
            <person name="Liao Z."/>
        </authorList>
    </citation>
    <scope>NUCLEOTIDE SEQUENCE [LARGE SCALE GENOMIC DNA]</scope>
    <source>
        <strain evidence="2 3">BZ-SZ-XJ18</strain>
    </source>
</reference>
<evidence type="ECO:0000256" key="1">
    <source>
        <dbReference type="SAM" id="Phobius"/>
    </source>
</evidence>
<keyword evidence="1" id="KW-1133">Transmembrane helix</keyword>
<feature type="transmembrane region" description="Helical" evidence="1">
    <location>
        <begin position="12"/>
        <end position="34"/>
    </location>
</feature>
<dbReference type="EMBL" id="PVNS01000013">
    <property type="protein sequence ID" value="PRO64726.1"/>
    <property type="molecule type" value="Genomic_DNA"/>
</dbReference>
<feature type="transmembrane region" description="Helical" evidence="1">
    <location>
        <begin position="96"/>
        <end position="118"/>
    </location>
</feature>
<sequence length="186" mass="20894">MKNAYVTSHFPLISICLFSLGFSMYAEQVVSSYLQELGLYAGMVEFFSAQEITLTLMIVLWLFCFMLFAALKLIADTVNEVSLLFFSREGQGTEIQQVRAGTWIFLTASIIAVIGWIYDPWVSIGAFLSACAIYFIYFLYKVSDSMGAFSLIGMVLFHLFFWAAFLTGTSYVLLRLYAALTASLPI</sequence>
<accession>A0A2P6MEM0</accession>
<feature type="transmembrane region" description="Helical" evidence="1">
    <location>
        <begin position="124"/>
        <end position="140"/>
    </location>
</feature>
<dbReference type="Pfam" id="PF17328">
    <property type="entry name" value="DUF5366"/>
    <property type="match status" value="1"/>
</dbReference>
<dbReference type="RefSeq" id="WP_105960026.1">
    <property type="nucleotide sequence ID" value="NZ_PVNS01000013.1"/>
</dbReference>
<dbReference type="InterPro" id="IPR035289">
    <property type="entry name" value="DUF5366"/>
</dbReference>
<protein>
    <recommendedName>
        <fullName evidence="4">YufK family protein</fullName>
    </recommendedName>
</protein>
<feature type="transmembrane region" description="Helical" evidence="1">
    <location>
        <begin position="152"/>
        <end position="174"/>
    </location>
</feature>
<proteinExistence type="predicted"/>
<feature type="transmembrane region" description="Helical" evidence="1">
    <location>
        <begin position="54"/>
        <end position="75"/>
    </location>
</feature>
<keyword evidence="3" id="KW-1185">Reference proteome</keyword>
<keyword evidence="1" id="KW-0812">Transmembrane</keyword>
<keyword evidence="1" id="KW-0472">Membrane</keyword>
<name>A0A2P6MEM0_ALKUR</name>
<dbReference type="AlphaFoldDB" id="A0A2P6MEM0"/>
<evidence type="ECO:0008006" key="4">
    <source>
        <dbReference type="Google" id="ProtNLM"/>
    </source>
</evidence>
<gene>
    <name evidence="2" type="ORF">C6I21_13555</name>
</gene>
<evidence type="ECO:0000313" key="3">
    <source>
        <dbReference type="Proteomes" id="UP000243650"/>
    </source>
</evidence>